<keyword evidence="4" id="KW-1185">Reference proteome</keyword>
<dbReference type="InterPro" id="IPR016187">
    <property type="entry name" value="CTDL_fold"/>
</dbReference>
<evidence type="ECO:0000313" key="4">
    <source>
        <dbReference type="Proteomes" id="UP000288716"/>
    </source>
</evidence>
<feature type="domain" description="C-type lectin" evidence="2">
    <location>
        <begin position="14"/>
        <end position="85"/>
    </location>
</feature>
<reference evidence="3 4" key="1">
    <citation type="journal article" date="2018" name="Gigascience">
        <title>Genomes of trombidid mites reveal novel predicted allergens and laterally-transferred genes associated with secondary metabolism.</title>
        <authorList>
            <person name="Dong X."/>
            <person name="Chaisiri K."/>
            <person name="Xia D."/>
            <person name="Armstrong S.D."/>
            <person name="Fang Y."/>
            <person name="Donnelly M.J."/>
            <person name="Kadowaki T."/>
            <person name="McGarry J.W."/>
            <person name="Darby A.C."/>
            <person name="Makepeace B.L."/>
        </authorList>
    </citation>
    <scope>NUCLEOTIDE SEQUENCE [LARGE SCALE GENOMIC DNA]</scope>
    <source>
        <strain evidence="3">UoL-UT</strain>
    </source>
</reference>
<proteinExistence type="predicted"/>
<dbReference type="AlphaFoldDB" id="A0A443RT67"/>
<dbReference type="CDD" id="cd00037">
    <property type="entry name" value="CLECT"/>
    <property type="match status" value="1"/>
</dbReference>
<dbReference type="InterPro" id="IPR001304">
    <property type="entry name" value="C-type_lectin-like"/>
</dbReference>
<organism evidence="3 4">
    <name type="scientific">Leptotrombidium deliense</name>
    <dbReference type="NCBI Taxonomy" id="299467"/>
    <lineage>
        <taxon>Eukaryota</taxon>
        <taxon>Metazoa</taxon>
        <taxon>Ecdysozoa</taxon>
        <taxon>Arthropoda</taxon>
        <taxon>Chelicerata</taxon>
        <taxon>Arachnida</taxon>
        <taxon>Acari</taxon>
        <taxon>Acariformes</taxon>
        <taxon>Trombidiformes</taxon>
        <taxon>Prostigmata</taxon>
        <taxon>Anystina</taxon>
        <taxon>Parasitengona</taxon>
        <taxon>Trombiculoidea</taxon>
        <taxon>Trombiculidae</taxon>
        <taxon>Leptotrombidium</taxon>
    </lineage>
</organism>
<dbReference type="EMBL" id="NCKV01038187">
    <property type="protein sequence ID" value="RWS18541.1"/>
    <property type="molecule type" value="Genomic_DNA"/>
</dbReference>
<comment type="caution">
    <text evidence="3">The sequence shown here is derived from an EMBL/GenBank/DDBJ whole genome shotgun (WGS) entry which is preliminary data.</text>
</comment>
<name>A0A443RT67_9ACAR</name>
<dbReference type="VEuPathDB" id="VectorBase:LDEU013499"/>
<dbReference type="SUPFAM" id="SSF56436">
    <property type="entry name" value="C-type lectin-like"/>
    <property type="match status" value="1"/>
</dbReference>
<evidence type="ECO:0000259" key="2">
    <source>
        <dbReference type="PROSITE" id="PS50041"/>
    </source>
</evidence>
<gene>
    <name evidence="3" type="ORF">B4U80_12481</name>
</gene>
<accession>A0A443RT67</accession>
<dbReference type="Pfam" id="PF00059">
    <property type="entry name" value="Lectin_C"/>
    <property type="match status" value="1"/>
</dbReference>
<evidence type="ECO:0000313" key="3">
    <source>
        <dbReference type="EMBL" id="RWS18541.1"/>
    </source>
</evidence>
<sequence length="144" mass="16351">MLNTKSANEQILEWIKYDNTFYALYARFDDGIRKLTWYDGSPMTYPNWKSTNPPPSTTPICTVVNAEDGYWYDYGCNMQFSVLCEKDAVSDEGSGGGDVINNTKDLMKKLLVDIDANMKVLTDTNDTDVEYVLGVKTELETRTK</sequence>
<protein>
    <recommendedName>
        <fullName evidence="2">C-type lectin domain-containing protein</fullName>
    </recommendedName>
</protein>
<dbReference type="Proteomes" id="UP000288716">
    <property type="component" value="Unassembled WGS sequence"/>
</dbReference>
<dbReference type="Gene3D" id="3.10.100.10">
    <property type="entry name" value="Mannose-Binding Protein A, subunit A"/>
    <property type="match status" value="1"/>
</dbReference>
<keyword evidence="1" id="KW-1015">Disulfide bond</keyword>
<dbReference type="PROSITE" id="PS00615">
    <property type="entry name" value="C_TYPE_LECTIN_1"/>
    <property type="match status" value="1"/>
</dbReference>
<dbReference type="PROSITE" id="PS50041">
    <property type="entry name" value="C_TYPE_LECTIN_2"/>
    <property type="match status" value="1"/>
</dbReference>
<dbReference type="InterPro" id="IPR018378">
    <property type="entry name" value="C-type_lectin_CS"/>
</dbReference>
<evidence type="ECO:0000256" key="1">
    <source>
        <dbReference type="ARBA" id="ARBA00023157"/>
    </source>
</evidence>
<dbReference type="InterPro" id="IPR016186">
    <property type="entry name" value="C-type_lectin-like/link_sf"/>
</dbReference>